<keyword evidence="11 14" id="KW-1133">Transmembrane helix</keyword>
<keyword evidence="6" id="KW-0808">Transferase</keyword>
<accession>A0ABV6DK46</accession>
<evidence type="ECO:0000256" key="9">
    <source>
        <dbReference type="ARBA" id="ARBA00022777"/>
    </source>
</evidence>
<evidence type="ECO:0000256" key="13">
    <source>
        <dbReference type="ARBA" id="ARBA00023136"/>
    </source>
</evidence>
<dbReference type="PROSITE" id="PS50885">
    <property type="entry name" value="HAMP"/>
    <property type="match status" value="1"/>
</dbReference>
<dbReference type="InterPro" id="IPR036890">
    <property type="entry name" value="HATPase_C_sf"/>
</dbReference>
<dbReference type="PROSITE" id="PS50109">
    <property type="entry name" value="HIS_KIN"/>
    <property type="match status" value="1"/>
</dbReference>
<dbReference type="EC" id="2.7.13.3" evidence="3"/>
<gene>
    <name evidence="17" type="ORF">ACFFK0_11230</name>
</gene>
<dbReference type="InterPro" id="IPR050482">
    <property type="entry name" value="Sensor_HK_TwoCompSys"/>
</dbReference>
<evidence type="ECO:0000256" key="7">
    <source>
        <dbReference type="ARBA" id="ARBA00022692"/>
    </source>
</evidence>
<evidence type="ECO:0000256" key="6">
    <source>
        <dbReference type="ARBA" id="ARBA00022679"/>
    </source>
</evidence>
<comment type="subcellular location">
    <subcellularLocation>
        <location evidence="2">Cell membrane</location>
        <topology evidence="2">Multi-pass membrane protein</topology>
    </subcellularLocation>
</comment>
<keyword evidence="7 14" id="KW-0812">Transmembrane</keyword>
<dbReference type="EMBL" id="JBHLWN010000045">
    <property type="protein sequence ID" value="MFC0213020.1"/>
    <property type="molecule type" value="Genomic_DNA"/>
</dbReference>
<dbReference type="Proteomes" id="UP001589776">
    <property type="component" value="Unassembled WGS sequence"/>
</dbReference>
<feature type="transmembrane region" description="Helical" evidence="14">
    <location>
        <begin position="15"/>
        <end position="36"/>
    </location>
</feature>
<evidence type="ECO:0000256" key="5">
    <source>
        <dbReference type="ARBA" id="ARBA00022553"/>
    </source>
</evidence>
<dbReference type="CDD" id="cd16917">
    <property type="entry name" value="HATPase_UhpB-NarQ-NarX-like"/>
    <property type="match status" value="1"/>
</dbReference>
<dbReference type="RefSeq" id="WP_377470275.1">
    <property type="nucleotide sequence ID" value="NZ_JBHLWN010000045.1"/>
</dbReference>
<dbReference type="SMART" id="SM00304">
    <property type="entry name" value="HAMP"/>
    <property type="match status" value="1"/>
</dbReference>
<comment type="caution">
    <text evidence="17">The sequence shown here is derived from an EMBL/GenBank/DDBJ whole genome shotgun (WGS) entry which is preliminary data.</text>
</comment>
<dbReference type="PANTHER" id="PTHR24421:SF37">
    <property type="entry name" value="SENSOR HISTIDINE KINASE NARS"/>
    <property type="match status" value="1"/>
</dbReference>
<evidence type="ECO:0000259" key="16">
    <source>
        <dbReference type="PROSITE" id="PS50885"/>
    </source>
</evidence>
<keyword evidence="12" id="KW-0902">Two-component regulatory system</keyword>
<dbReference type="PROSITE" id="PS51257">
    <property type="entry name" value="PROKAR_LIPOPROTEIN"/>
    <property type="match status" value="1"/>
</dbReference>
<dbReference type="Pfam" id="PF07730">
    <property type="entry name" value="HisKA_3"/>
    <property type="match status" value="1"/>
</dbReference>
<dbReference type="InterPro" id="IPR003594">
    <property type="entry name" value="HATPase_dom"/>
</dbReference>
<feature type="domain" description="HAMP" evidence="16">
    <location>
        <begin position="69"/>
        <end position="121"/>
    </location>
</feature>
<keyword evidence="9 17" id="KW-0418">Kinase</keyword>
<feature type="domain" description="Histidine kinase" evidence="15">
    <location>
        <begin position="156"/>
        <end position="342"/>
    </location>
</feature>
<protein>
    <recommendedName>
        <fullName evidence="3">histidine kinase</fullName>
        <ecNumber evidence="3">2.7.13.3</ecNumber>
    </recommendedName>
</protein>
<dbReference type="SUPFAM" id="SSF55874">
    <property type="entry name" value="ATPase domain of HSP90 chaperone/DNA topoisomerase II/histidine kinase"/>
    <property type="match status" value="1"/>
</dbReference>
<name>A0ABV6DK46_9BACL</name>
<organism evidence="17 18">
    <name type="scientific">Paenibacillus chartarius</name>
    <dbReference type="NCBI Taxonomy" id="747481"/>
    <lineage>
        <taxon>Bacteria</taxon>
        <taxon>Bacillati</taxon>
        <taxon>Bacillota</taxon>
        <taxon>Bacilli</taxon>
        <taxon>Bacillales</taxon>
        <taxon>Paenibacillaceae</taxon>
        <taxon>Paenibacillus</taxon>
    </lineage>
</organism>
<dbReference type="Pfam" id="PF00672">
    <property type="entry name" value="HAMP"/>
    <property type="match status" value="1"/>
</dbReference>
<sequence>MRLVLRRIREFNMKWRLMVYFFTASLLAVACVWVAFQYYRDQLTRGDVQLGVFAAIVCAGQVVGYIAAKWMQRKIDLLHVAIIELSKGNFTNRIPIEPNDPFQQIFSEYNRMARSLGDRMQLLQKLGGDKALAEYASTEAAVMEERRRLARDLHDTVSQELFAMHMSASSLPKVLERNPDAAAGLMDQLIRMSHHAQKQMRGLIAQLRPIELHDKSLQEALDMWFPEYCRTNELQGQLDVNVNGELPEAMEQQLFLIIQESMANIVKHASATQVTLQLQDHGHQYVLLVLDNGKGFAKSDLPSASHGLSTMRERAQKLGGDVEIVSRIGSGTTVRVRIPKFPDNETERTNE</sequence>
<dbReference type="Gene3D" id="6.10.340.10">
    <property type="match status" value="1"/>
</dbReference>
<evidence type="ECO:0000256" key="2">
    <source>
        <dbReference type="ARBA" id="ARBA00004651"/>
    </source>
</evidence>
<evidence type="ECO:0000259" key="15">
    <source>
        <dbReference type="PROSITE" id="PS50109"/>
    </source>
</evidence>
<keyword evidence="8" id="KW-0547">Nucleotide-binding</keyword>
<dbReference type="Pfam" id="PF02518">
    <property type="entry name" value="HATPase_c"/>
    <property type="match status" value="1"/>
</dbReference>
<evidence type="ECO:0000256" key="8">
    <source>
        <dbReference type="ARBA" id="ARBA00022741"/>
    </source>
</evidence>
<keyword evidence="18" id="KW-1185">Reference proteome</keyword>
<dbReference type="GO" id="GO:0016301">
    <property type="term" value="F:kinase activity"/>
    <property type="evidence" value="ECO:0007669"/>
    <property type="project" value="UniProtKB-KW"/>
</dbReference>
<dbReference type="SMART" id="SM00387">
    <property type="entry name" value="HATPase_c"/>
    <property type="match status" value="1"/>
</dbReference>
<dbReference type="Gene3D" id="1.20.5.1930">
    <property type="match status" value="1"/>
</dbReference>
<evidence type="ECO:0000313" key="17">
    <source>
        <dbReference type="EMBL" id="MFC0213020.1"/>
    </source>
</evidence>
<evidence type="ECO:0000256" key="3">
    <source>
        <dbReference type="ARBA" id="ARBA00012438"/>
    </source>
</evidence>
<evidence type="ECO:0000256" key="11">
    <source>
        <dbReference type="ARBA" id="ARBA00022989"/>
    </source>
</evidence>
<evidence type="ECO:0000256" key="14">
    <source>
        <dbReference type="SAM" id="Phobius"/>
    </source>
</evidence>
<keyword evidence="4" id="KW-1003">Cell membrane</keyword>
<dbReference type="PANTHER" id="PTHR24421">
    <property type="entry name" value="NITRATE/NITRITE SENSOR PROTEIN NARX-RELATED"/>
    <property type="match status" value="1"/>
</dbReference>
<feature type="transmembrane region" description="Helical" evidence="14">
    <location>
        <begin position="48"/>
        <end position="68"/>
    </location>
</feature>
<dbReference type="InterPro" id="IPR005467">
    <property type="entry name" value="His_kinase_dom"/>
</dbReference>
<keyword evidence="5" id="KW-0597">Phosphoprotein</keyword>
<dbReference type="InterPro" id="IPR003660">
    <property type="entry name" value="HAMP_dom"/>
</dbReference>
<reference evidence="17 18" key="1">
    <citation type="submission" date="2024-09" db="EMBL/GenBank/DDBJ databases">
        <authorList>
            <person name="Sun Q."/>
            <person name="Mori K."/>
        </authorList>
    </citation>
    <scope>NUCLEOTIDE SEQUENCE [LARGE SCALE GENOMIC DNA]</scope>
    <source>
        <strain evidence="17 18">CCM 7759</strain>
    </source>
</reference>
<keyword evidence="10" id="KW-0067">ATP-binding</keyword>
<comment type="catalytic activity">
    <reaction evidence="1">
        <text>ATP + protein L-histidine = ADP + protein N-phospho-L-histidine.</text>
        <dbReference type="EC" id="2.7.13.3"/>
    </reaction>
</comment>
<evidence type="ECO:0000256" key="10">
    <source>
        <dbReference type="ARBA" id="ARBA00022840"/>
    </source>
</evidence>
<evidence type="ECO:0000256" key="12">
    <source>
        <dbReference type="ARBA" id="ARBA00023012"/>
    </source>
</evidence>
<dbReference type="InterPro" id="IPR011712">
    <property type="entry name" value="Sig_transdc_His_kin_sub3_dim/P"/>
</dbReference>
<evidence type="ECO:0000256" key="4">
    <source>
        <dbReference type="ARBA" id="ARBA00022475"/>
    </source>
</evidence>
<dbReference type="Gene3D" id="3.30.565.10">
    <property type="entry name" value="Histidine kinase-like ATPase, C-terminal domain"/>
    <property type="match status" value="1"/>
</dbReference>
<keyword evidence="13 14" id="KW-0472">Membrane</keyword>
<evidence type="ECO:0000313" key="18">
    <source>
        <dbReference type="Proteomes" id="UP001589776"/>
    </source>
</evidence>
<proteinExistence type="predicted"/>
<evidence type="ECO:0000256" key="1">
    <source>
        <dbReference type="ARBA" id="ARBA00000085"/>
    </source>
</evidence>